<evidence type="ECO:0000256" key="7">
    <source>
        <dbReference type="ARBA" id="ARBA00023163"/>
    </source>
</evidence>
<dbReference type="Gene3D" id="3.40.640.10">
    <property type="entry name" value="Type I PLP-dependent aspartate aminotransferase-like (Major domain)"/>
    <property type="match status" value="1"/>
</dbReference>
<evidence type="ECO:0000256" key="3">
    <source>
        <dbReference type="ARBA" id="ARBA00022576"/>
    </source>
</evidence>
<dbReference type="GO" id="GO:0030170">
    <property type="term" value="F:pyridoxal phosphate binding"/>
    <property type="evidence" value="ECO:0007669"/>
    <property type="project" value="InterPro"/>
</dbReference>
<feature type="domain" description="HTH gntR-type" evidence="8">
    <location>
        <begin position="22"/>
        <end position="90"/>
    </location>
</feature>
<keyword evidence="5" id="KW-0805">Transcription regulation</keyword>
<protein>
    <submittedName>
        <fullName evidence="9">PLP-dependent aminotransferase family protein</fullName>
    </submittedName>
</protein>
<evidence type="ECO:0000313" key="9">
    <source>
        <dbReference type="EMBL" id="RDY70651.1"/>
    </source>
</evidence>
<dbReference type="GO" id="GO:0008483">
    <property type="term" value="F:transaminase activity"/>
    <property type="evidence" value="ECO:0007669"/>
    <property type="project" value="UniProtKB-KW"/>
</dbReference>
<dbReference type="GO" id="GO:0003677">
    <property type="term" value="F:DNA binding"/>
    <property type="evidence" value="ECO:0007669"/>
    <property type="project" value="UniProtKB-KW"/>
</dbReference>
<dbReference type="Gene3D" id="1.10.10.10">
    <property type="entry name" value="Winged helix-like DNA-binding domain superfamily/Winged helix DNA-binding domain"/>
    <property type="match status" value="1"/>
</dbReference>
<keyword evidence="6" id="KW-0238">DNA-binding</keyword>
<dbReference type="Pfam" id="PF00155">
    <property type="entry name" value="Aminotran_1_2"/>
    <property type="match status" value="1"/>
</dbReference>
<dbReference type="PANTHER" id="PTHR46577:SF1">
    <property type="entry name" value="HTH-TYPE TRANSCRIPTIONAL REGULATORY PROTEIN GABR"/>
    <property type="match status" value="1"/>
</dbReference>
<dbReference type="InterPro" id="IPR036388">
    <property type="entry name" value="WH-like_DNA-bd_sf"/>
</dbReference>
<dbReference type="SMART" id="SM00345">
    <property type="entry name" value="HTH_GNTR"/>
    <property type="match status" value="1"/>
</dbReference>
<dbReference type="CDD" id="cd00609">
    <property type="entry name" value="AAT_like"/>
    <property type="match status" value="1"/>
</dbReference>
<keyword evidence="4" id="KW-0663">Pyridoxal phosphate</keyword>
<evidence type="ECO:0000256" key="2">
    <source>
        <dbReference type="ARBA" id="ARBA00005384"/>
    </source>
</evidence>
<comment type="similarity">
    <text evidence="2">In the C-terminal section; belongs to the class-I pyridoxal-phosphate-dependent aminotransferase family.</text>
</comment>
<dbReference type="InterPro" id="IPR015421">
    <property type="entry name" value="PyrdxlP-dep_Trfase_major"/>
</dbReference>
<reference evidence="9 10" key="1">
    <citation type="submission" date="2018-08" db="EMBL/GenBank/DDBJ databases">
        <title>Genome sequence of strict halophilic Halobacillus trueperi SS1 isolated from Lunsu, a salty water body of North West Himalayas.</title>
        <authorList>
            <person name="Gupta S."/>
            <person name="Sharma P."/>
            <person name="Dev K."/>
            <person name="Baumler D."/>
            <person name="Sourirajan A."/>
        </authorList>
    </citation>
    <scope>NUCLEOTIDE SEQUENCE [LARGE SCALE GENOMIC DNA]</scope>
    <source>
        <strain evidence="9 10">SS1</strain>
    </source>
</reference>
<dbReference type="Proteomes" id="UP000257032">
    <property type="component" value="Unassembled WGS sequence"/>
</dbReference>
<dbReference type="InterPro" id="IPR015422">
    <property type="entry name" value="PyrdxlP-dep_Trfase_small"/>
</dbReference>
<comment type="caution">
    <text evidence="9">The sequence shown here is derived from an EMBL/GenBank/DDBJ whole genome shotgun (WGS) entry which is preliminary data.</text>
</comment>
<keyword evidence="9" id="KW-0808">Transferase</keyword>
<dbReference type="InterPro" id="IPR004839">
    <property type="entry name" value="Aminotransferase_I/II_large"/>
</dbReference>
<dbReference type="Pfam" id="PF00392">
    <property type="entry name" value="GntR"/>
    <property type="match status" value="1"/>
</dbReference>
<accession>A0A3D8VN84</accession>
<dbReference type="InterPro" id="IPR036390">
    <property type="entry name" value="WH_DNA-bd_sf"/>
</dbReference>
<name>A0A3D8VN84_9BACI</name>
<dbReference type="InterPro" id="IPR000524">
    <property type="entry name" value="Tscrpt_reg_HTH_GntR"/>
</dbReference>
<evidence type="ECO:0000313" key="10">
    <source>
        <dbReference type="Proteomes" id="UP000257032"/>
    </source>
</evidence>
<evidence type="ECO:0000256" key="4">
    <source>
        <dbReference type="ARBA" id="ARBA00022898"/>
    </source>
</evidence>
<dbReference type="CDD" id="cd07377">
    <property type="entry name" value="WHTH_GntR"/>
    <property type="match status" value="1"/>
</dbReference>
<dbReference type="GO" id="GO:0003700">
    <property type="term" value="F:DNA-binding transcription factor activity"/>
    <property type="evidence" value="ECO:0007669"/>
    <property type="project" value="InterPro"/>
</dbReference>
<dbReference type="SUPFAM" id="SSF46785">
    <property type="entry name" value="Winged helix' DNA-binding domain"/>
    <property type="match status" value="1"/>
</dbReference>
<keyword evidence="7" id="KW-0804">Transcription</keyword>
<comment type="cofactor">
    <cofactor evidence="1">
        <name>pyridoxal 5'-phosphate</name>
        <dbReference type="ChEBI" id="CHEBI:597326"/>
    </cofactor>
</comment>
<evidence type="ECO:0000256" key="5">
    <source>
        <dbReference type="ARBA" id="ARBA00023015"/>
    </source>
</evidence>
<dbReference type="RefSeq" id="WP_115894312.1">
    <property type="nucleotide sequence ID" value="NZ_QTLC01000043.1"/>
</dbReference>
<dbReference type="EMBL" id="QTLC01000043">
    <property type="protein sequence ID" value="RDY70651.1"/>
    <property type="molecule type" value="Genomic_DNA"/>
</dbReference>
<evidence type="ECO:0000256" key="1">
    <source>
        <dbReference type="ARBA" id="ARBA00001933"/>
    </source>
</evidence>
<dbReference type="PANTHER" id="PTHR46577">
    <property type="entry name" value="HTH-TYPE TRANSCRIPTIONAL REGULATORY PROTEIN GABR"/>
    <property type="match status" value="1"/>
</dbReference>
<dbReference type="PROSITE" id="PS50949">
    <property type="entry name" value="HTH_GNTR"/>
    <property type="match status" value="1"/>
</dbReference>
<dbReference type="AlphaFoldDB" id="A0A3D8VN84"/>
<evidence type="ECO:0000256" key="6">
    <source>
        <dbReference type="ARBA" id="ARBA00023125"/>
    </source>
</evidence>
<dbReference type="InterPro" id="IPR015424">
    <property type="entry name" value="PyrdxlP-dep_Trfase"/>
</dbReference>
<dbReference type="Gene3D" id="3.90.1150.10">
    <property type="entry name" value="Aspartate Aminotransferase, domain 1"/>
    <property type="match status" value="1"/>
</dbReference>
<keyword evidence="3 9" id="KW-0032">Aminotransferase</keyword>
<sequence length="466" mass="52349">MPINSFDQYPMSWKPEKSSLKRPIYLSLADLLEKDIVRGHLTPGTKLPPQRELADFLDINFTTITRAYKLCEKKGLIFAITGKGTFISPNAARTITISKEAGYSDIDLAFGATFEQTNFMVVDTIQEVASKKSVEELLNYNHPAGLPHHKTAAIKWLKPLNIEASTNQLAIVSGAQSALAISLSSLFEPGNRIVTDFFTYANFIQLAQMYHIQLIPIQADADGMSAGDLDKICSKTNIHGVFLMPSGCNPTAHMISDHRKKELAEVIKKHRLILIEDEINALFIAEELDDYKQPMFNLLPEQTVYINSTSKTICSGLRVAYLIFGESLSKKIVEGIYNINTKPSSLDIEVVSQLILTGKAHSIFKQKKSLLKEANEIYNSYFPVSNEYENPLSYFRWLPIHSKAPGLQVEEEIKKKQVYVFHSDRFISGGQTSAKKYLRISMAATNSFEKLKEGLERLKIHLGHLD</sequence>
<dbReference type="SUPFAM" id="SSF53383">
    <property type="entry name" value="PLP-dependent transferases"/>
    <property type="match status" value="1"/>
</dbReference>
<dbReference type="InterPro" id="IPR051446">
    <property type="entry name" value="HTH_trans_reg/aminotransferase"/>
</dbReference>
<evidence type="ECO:0000259" key="8">
    <source>
        <dbReference type="PROSITE" id="PS50949"/>
    </source>
</evidence>
<organism evidence="9 10">
    <name type="scientific">Halobacillus trueperi</name>
    <dbReference type="NCBI Taxonomy" id="156205"/>
    <lineage>
        <taxon>Bacteria</taxon>
        <taxon>Bacillati</taxon>
        <taxon>Bacillota</taxon>
        <taxon>Bacilli</taxon>
        <taxon>Bacillales</taxon>
        <taxon>Bacillaceae</taxon>
        <taxon>Halobacillus</taxon>
    </lineage>
</organism>
<proteinExistence type="inferred from homology"/>
<gene>
    <name evidence="9" type="ORF">DXT76_12060</name>
</gene>